<feature type="compositionally biased region" description="Pro residues" evidence="1">
    <location>
        <begin position="1"/>
        <end position="17"/>
    </location>
</feature>
<protein>
    <recommendedName>
        <fullName evidence="2">DNA methylase adenine-specific domain-containing protein</fullName>
    </recommendedName>
</protein>
<evidence type="ECO:0000259" key="2">
    <source>
        <dbReference type="Pfam" id="PF02384"/>
    </source>
</evidence>
<dbReference type="Pfam" id="PF02384">
    <property type="entry name" value="N6_Mtase"/>
    <property type="match status" value="1"/>
</dbReference>
<dbReference type="AlphaFoldDB" id="A0A5C4UV39"/>
<dbReference type="OrthoDB" id="9784823at2"/>
<dbReference type="PRINTS" id="PR00507">
    <property type="entry name" value="N12N6MTFRASE"/>
</dbReference>
<dbReference type="PANTHER" id="PTHR42998:SF1">
    <property type="entry name" value="TYPE I RESTRICTION ENZYME HINDI METHYLASE SUBUNIT"/>
    <property type="match status" value="1"/>
</dbReference>
<proteinExistence type="predicted"/>
<evidence type="ECO:0000256" key="1">
    <source>
        <dbReference type="SAM" id="MobiDB-lite"/>
    </source>
</evidence>
<sequence length="479" mass="51928">MSPPAQGPIIPAEPPGSPAHTEAAGLWDTVERARGSVPPPRYKEFVLSLLFLRGASEILRRRRGEEPSSQVQATSVTPWSSLAADARRKGLGQRVDAAMDGLARVDASLSGVPLTRFGHRSIEERQLAELVAIVDGPDFGDTAEAAREKLASLFEYLLERLTRAEARRADDISVPSSIPRLVVNLLEPRSGQVYDPICGTGEMLVRAAAFDAVRTVRSQAEVSIYGQEARRSAWGLAKLRLAVHGIDGDLGHREADAAVDDLHPDLRADFVLAAPPVPPVGRWPDGGHSAFRTSSAWLRLAVSKLSERGTAGVVLAAPSSAAEQREEEATGRALVEENLVDCVVALPPRLFSTTGVPARLWVLSKGRQPQHGITRDSRERTILFIDATELGSVAPGGQLFLNDTALDTITRAYHAWRGTPFGSLRQQGYEDIPGLCASADRESVRGNGYRLTPALYVRPAAAPVMRQERRTKDLYGLFR</sequence>
<evidence type="ECO:0000313" key="3">
    <source>
        <dbReference type="EMBL" id="TNM27462.1"/>
    </source>
</evidence>
<dbReference type="GO" id="GO:0003677">
    <property type="term" value="F:DNA binding"/>
    <property type="evidence" value="ECO:0007669"/>
    <property type="project" value="InterPro"/>
</dbReference>
<name>A0A5C4UV39_9ACTN</name>
<accession>A0A5C4UV39</accession>
<dbReference type="SUPFAM" id="SSF53335">
    <property type="entry name" value="S-adenosyl-L-methionine-dependent methyltransferases"/>
    <property type="match status" value="1"/>
</dbReference>
<gene>
    <name evidence="3" type="ORF">FH715_20650</name>
</gene>
<reference evidence="3 4" key="1">
    <citation type="submission" date="2019-06" db="EMBL/GenBank/DDBJ databases">
        <title>Draft genome of Streptomyces sedi sp. JCM16909.</title>
        <authorList>
            <person name="Klykleung N."/>
            <person name="Tanasupawat S."/>
            <person name="Kudo T."/>
            <person name="Yuki M."/>
            <person name="Ohkuma M."/>
        </authorList>
    </citation>
    <scope>NUCLEOTIDE SEQUENCE [LARGE SCALE GENOMIC DNA]</scope>
    <source>
        <strain evidence="3 4">JCM 16909</strain>
    </source>
</reference>
<organism evidence="3 4">
    <name type="scientific">Streptomyces sedi</name>
    <dbReference type="NCBI Taxonomy" id="555059"/>
    <lineage>
        <taxon>Bacteria</taxon>
        <taxon>Bacillati</taxon>
        <taxon>Actinomycetota</taxon>
        <taxon>Actinomycetes</taxon>
        <taxon>Kitasatosporales</taxon>
        <taxon>Streptomycetaceae</taxon>
        <taxon>Streptomyces</taxon>
    </lineage>
</organism>
<dbReference type="Proteomes" id="UP000311713">
    <property type="component" value="Unassembled WGS sequence"/>
</dbReference>
<dbReference type="InterPro" id="IPR052916">
    <property type="entry name" value="Type-I_RE_MTase_Subunit"/>
</dbReference>
<feature type="domain" description="DNA methylase adenine-specific" evidence="2">
    <location>
        <begin position="147"/>
        <end position="460"/>
    </location>
</feature>
<dbReference type="PANTHER" id="PTHR42998">
    <property type="entry name" value="TYPE I RESTRICTION ENZYME HINDVIIP M PROTEIN-RELATED"/>
    <property type="match status" value="1"/>
</dbReference>
<dbReference type="GO" id="GO:0008170">
    <property type="term" value="F:N-methyltransferase activity"/>
    <property type="evidence" value="ECO:0007669"/>
    <property type="project" value="InterPro"/>
</dbReference>
<feature type="region of interest" description="Disordered" evidence="1">
    <location>
        <begin position="1"/>
        <end position="22"/>
    </location>
</feature>
<dbReference type="InterPro" id="IPR003356">
    <property type="entry name" value="DNA_methylase_A-5"/>
</dbReference>
<evidence type="ECO:0000313" key="4">
    <source>
        <dbReference type="Proteomes" id="UP000311713"/>
    </source>
</evidence>
<dbReference type="EMBL" id="VDGT01000017">
    <property type="protein sequence ID" value="TNM27462.1"/>
    <property type="molecule type" value="Genomic_DNA"/>
</dbReference>
<keyword evidence="4" id="KW-1185">Reference proteome</keyword>
<dbReference type="InterPro" id="IPR029063">
    <property type="entry name" value="SAM-dependent_MTases_sf"/>
</dbReference>
<dbReference type="Gene3D" id="3.40.50.150">
    <property type="entry name" value="Vaccinia Virus protein VP39"/>
    <property type="match status" value="1"/>
</dbReference>
<comment type="caution">
    <text evidence="3">The sequence shown here is derived from an EMBL/GenBank/DDBJ whole genome shotgun (WGS) entry which is preliminary data.</text>
</comment>